<dbReference type="Proteomes" id="UP000274843">
    <property type="component" value="Unassembled WGS sequence"/>
</dbReference>
<accession>A0A3N2GVT0</accession>
<reference evidence="1 2" key="1">
    <citation type="submission" date="2018-11" db="EMBL/GenBank/DDBJ databases">
        <title>Sequencing the genomes of 1000 actinobacteria strains.</title>
        <authorList>
            <person name="Klenk H.-P."/>
        </authorList>
    </citation>
    <scope>NUCLEOTIDE SEQUENCE [LARGE SCALE GENOMIC DNA]</scope>
    <source>
        <strain evidence="1 2">DSM 44348</strain>
    </source>
</reference>
<evidence type="ECO:0000313" key="2">
    <source>
        <dbReference type="Proteomes" id="UP000274843"/>
    </source>
</evidence>
<sequence>MTWIEPLVRGVLAGMRRTLLGIYLNDHVAVVTAGVELARRFARAEAAWAGNGKLDRLAEEMAEDRDALVDMMRALGEPSRPTGHWAGWLLEKAGRLKANGRLLNRSPLSRVEELEGLRLGVEGKVAAWRTLRARAAVDPRLDADRLDELIANGRSQATRLERLRARAVAELFGEETDQAA</sequence>
<gene>
    <name evidence="1" type="ORF">EDD35_3122</name>
</gene>
<keyword evidence="2" id="KW-1185">Reference proteome</keyword>
<proteinExistence type="predicted"/>
<dbReference type="EMBL" id="RKHY01000001">
    <property type="protein sequence ID" value="ROS40781.1"/>
    <property type="molecule type" value="Genomic_DNA"/>
</dbReference>
<comment type="caution">
    <text evidence="1">The sequence shown here is derived from an EMBL/GenBank/DDBJ whole genome shotgun (WGS) entry which is preliminary data.</text>
</comment>
<dbReference type="AlphaFoldDB" id="A0A3N2GVT0"/>
<name>A0A3N2GVT0_9PSEU</name>
<protein>
    <submittedName>
        <fullName evidence="1">Uncharacterized protein</fullName>
    </submittedName>
</protein>
<evidence type="ECO:0000313" key="1">
    <source>
        <dbReference type="EMBL" id="ROS40781.1"/>
    </source>
</evidence>
<organism evidence="1 2">
    <name type="scientific">Amycolatopsis thermoflava</name>
    <dbReference type="NCBI Taxonomy" id="84480"/>
    <lineage>
        <taxon>Bacteria</taxon>
        <taxon>Bacillati</taxon>
        <taxon>Actinomycetota</taxon>
        <taxon>Actinomycetes</taxon>
        <taxon>Pseudonocardiales</taxon>
        <taxon>Pseudonocardiaceae</taxon>
        <taxon>Amycolatopsis</taxon>
        <taxon>Amycolatopsis methanolica group</taxon>
    </lineage>
</organism>